<dbReference type="InterPro" id="IPR036412">
    <property type="entry name" value="HAD-like_sf"/>
</dbReference>
<dbReference type="Proteomes" id="UP000660110">
    <property type="component" value="Unassembled WGS sequence"/>
</dbReference>
<dbReference type="NCBIfam" id="TIGR01493">
    <property type="entry name" value="HAD-SF-IA-v2"/>
    <property type="match status" value="1"/>
</dbReference>
<dbReference type="GO" id="GO:0019120">
    <property type="term" value="F:hydrolase activity, acting on acid halide bonds, in C-halide compounds"/>
    <property type="evidence" value="ECO:0007669"/>
    <property type="project" value="InterPro"/>
</dbReference>
<dbReference type="NCBIfam" id="TIGR01428">
    <property type="entry name" value="HAD_type_II"/>
    <property type="match status" value="1"/>
</dbReference>
<dbReference type="InterPro" id="IPR006439">
    <property type="entry name" value="HAD-SF_hydro_IA"/>
</dbReference>
<dbReference type="SFLD" id="SFLDG01129">
    <property type="entry name" value="C1.5:_HAD__Beta-PGM__Phosphata"/>
    <property type="match status" value="1"/>
</dbReference>
<gene>
    <name evidence="3" type="primary">dhlB</name>
    <name evidence="3" type="ORF">GCM10010954_33340</name>
</gene>
<dbReference type="CDD" id="cd02588">
    <property type="entry name" value="HAD_L2-DEX"/>
    <property type="match status" value="1"/>
</dbReference>
<dbReference type="Pfam" id="PF00702">
    <property type="entry name" value="Hydrolase"/>
    <property type="match status" value="1"/>
</dbReference>
<dbReference type="SUPFAM" id="SSF56784">
    <property type="entry name" value="HAD-like"/>
    <property type="match status" value="1"/>
</dbReference>
<dbReference type="Gene3D" id="3.40.50.1000">
    <property type="entry name" value="HAD superfamily/HAD-like"/>
    <property type="match status" value="1"/>
</dbReference>
<dbReference type="PANTHER" id="PTHR43316:SF3">
    <property type="entry name" value="HALOACID DEHALOGENASE, TYPE II (AFU_ORTHOLOGUE AFUA_2G07750)-RELATED"/>
    <property type="match status" value="1"/>
</dbReference>
<dbReference type="SFLD" id="SFLDF00045">
    <property type="entry name" value="2-haloacid_dehalogenase"/>
    <property type="match status" value="1"/>
</dbReference>
<comment type="caution">
    <text evidence="3">The sequence shown here is derived from an EMBL/GenBank/DDBJ whole genome shotgun (WGS) entry which is preliminary data.</text>
</comment>
<dbReference type="InterPro" id="IPR023214">
    <property type="entry name" value="HAD_sf"/>
</dbReference>
<reference evidence="3" key="1">
    <citation type="journal article" date="2014" name="Int. J. Syst. Evol. Microbiol.">
        <title>Complete genome sequence of Corynebacterium casei LMG S-19264T (=DSM 44701T), isolated from a smear-ripened cheese.</title>
        <authorList>
            <consortium name="US DOE Joint Genome Institute (JGI-PGF)"/>
            <person name="Walter F."/>
            <person name="Albersmeier A."/>
            <person name="Kalinowski J."/>
            <person name="Ruckert C."/>
        </authorList>
    </citation>
    <scope>NUCLEOTIDE SEQUENCE</scope>
    <source>
        <strain evidence="3">CGMCC 1.12153</strain>
    </source>
</reference>
<evidence type="ECO:0000256" key="1">
    <source>
        <dbReference type="ARBA" id="ARBA00008106"/>
    </source>
</evidence>
<evidence type="ECO:0000256" key="2">
    <source>
        <dbReference type="ARBA" id="ARBA00022801"/>
    </source>
</evidence>
<accession>A0A917B8P3</accession>
<dbReference type="InterPro" id="IPR023198">
    <property type="entry name" value="PGP-like_dom2"/>
</dbReference>
<dbReference type="PANTHER" id="PTHR43316">
    <property type="entry name" value="HYDROLASE, HALOACID DELAHOGENASE-RELATED"/>
    <property type="match status" value="1"/>
</dbReference>
<dbReference type="SFLD" id="SFLDS00003">
    <property type="entry name" value="Haloacid_Dehalogenase"/>
    <property type="match status" value="1"/>
</dbReference>
<dbReference type="InterPro" id="IPR051540">
    <property type="entry name" value="S-2-haloacid_dehalogenase"/>
</dbReference>
<dbReference type="SFLD" id="SFLDG01135">
    <property type="entry name" value="C1.5.6:_HAD__Beta-PGM__Phospha"/>
    <property type="match status" value="1"/>
</dbReference>
<dbReference type="InterPro" id="IPR006328">
    <property type="entry name" value="2-HAD"/>
</dbReference>
<name>A0A917B8P3_HALAA</name>
<organism evidence="3 4">
    <name type="scientific">Halobacillus andaensis</name>
    <dbReference type="NCBI Taxonomy" id="1176239"/>
    <lineage>
        <taxon>Bacteria</taxon>
        <taxon>Bacillati</taxon>
        <taxon>Bacillota</taxon>
        <taxon>Bacilli</taxon>
        <taxon>Bacillales</taxon>
        <taxon>Bacillaceae</taxon>
        <taxon>Halobacillus</taxon>
    </lineage>
</organism>
<keyword evidence="4" id="KW-1185">Reference proteome</keyword>
<protein>
    <submittedName>
        <fullName evidence="3">Haloacid dehalogenase</fullName>
    </submittedName>
</protein>
<dbReference type="PRINTS" id="PR00413">
    <property type="entry name" value="HADHALOGNASE"/>
</dbReference>
<dbReference type="Gene3D" id="1.10.150.240">
    <property type="entry name" value="Putative phosphatase, domain 2"/>
    <property type="match status" value="1"/>
</dbReference>
<dbReference type="NCBIfam" id="TIGR01509">
    <property type="entry name" value="HAD-SF-IA-v3"/>
    <property type="match status" value="1"/>
</dbReference>
<dbReference type="RefSeq" id="WP_188378637.1">
    <property type="nucleotide sequence ID" value="NZ_BMEL01000004.1"/>
</dbReference>
<comment type="similarity">
    <text evidence="1">Belongs to the HAD-like hydrolase superfamily. S-2-haloalkanoic acid dehalogenase family.</text>
</comment>
<sequence>MNYKAFVFDAYGTLFDVHSVAEAIHHHFPKKGDQISEVWRSSQIHYFMVRQLIGDYVPFDKVTRWALHDALSKNDVEPNEETIALLMKQYEQLSPFEEVRTLKDQYPHHALTIFSNGTKSMLEPLLENNQLSHSFSLLSADEPKVYKPHPEAYAYAQRQLNTEKEEILFFSSNPWDIAGATQFGFHTAWVNRQNQKWPELGMKPSYIIKDLNEIPE</sequence>
<evidence type="ECO:0000313" key="4">
    <source>
        <dbReference type="Proteomes" id="UP000660110"/>
    </source>
</evidence>
<keyword evidence="2" id="KW-0378">Hydrolase</keyword>
<proteinExistence type="inferred from homology"/>
<dbReference type="AlphaFoldDB" id="A0A917B8P3"/>
<reference evidence="3" key="2">
    <citation type="submission" date="2020-09" db="EMBL/GenBank/DDBJ databases">
        <authorList>
            <person name="Sun Q."/>
            <person name="Zhou Y."/>
        </authorList>
    </citation>
    <scope>NUCLEOTIDE SEQUENCE</scope>
    <source>
        <strain evidence="3">CGMCC 1.12153</strain>
    </source>
</reference>
<dbReference type="EMBL" id="BMEL01000004">
    <property type="protein sequence ID" value="GGF31456.1"/>
    <property type="molecule type" value="Genomic_DNA"/>
</dbReference>
<evidence type="ECO:0000313" key="3">
    <source>
        <dbReference type="EMBL" id="GGF31456.1"/>
    </source>
</evidence>